<reference evidence="2" key="2">
    <citation type="submission" date="2017-06" db="EMBL/GenBank/DDBJ databases">
        <title>WGS assembly of Brachypodium distachyon.</title>
        <authorList>
            <consortium name="The International Brachypodium Initiative"/>
            <person name="Lucas S."/>
            <person name="Harmon-Smith M."/>
            <person name="Lail K."/>
            <person name="Tice H."/>
            <person name="Grimwood J."/>
            <person name="Bruce D."/>
            <person name="Barry K."/>
            <person name="Shu S."/>
            <person name="Lindquist E."/>
            <person name="Wang M."/>
            <person name="Pitluck S."/>
            <person name="Vogel J.P."/>
            <person name="Garvin D.F."/>
            <person name="Mockler T.C."/>
            <person name="Schmutz J."/>
            <person name="Rokhsar D."/>
            <person name="Bevan M.W."/>
        </authorList>
    </citation>
    <scope>NUCLEOTIDE SEQUENCE</scope>
    <source>
        <strain evidence="2">Bd21</strain>
    </source>
</reference>
<organism evidence="2">
    <name type="scientific">Brachypodium distachyon</name>
    <name type="common">Purple false brome</name>
    <name type="synonym">Trachynia distachya</name>
    <dbReference type="NCBI Taxonomy" id="15368"/>
    <lineage>
        <taxon>Eukaryota</taxon>
        <taxon>Viridiplantae</taxon>
        <taxon>Streptophyta</taxon>
        <taxon>Embryophyta</taxon>
        <taxon>Tracheophyta</taxon>
        <taxon>Spermatophyta</taxon>
        <taxon>Magnoliopsida</taxon>
        <taxon>Liliopsida</taxon>
        <taxon>Poales</taxon>
        <taxon>Poaceae</taxon>
        <taxon>BOP clade</taxon>
        <taxon>Pooideae</taxon>
        <taxon>Stipodae</taxon>
        <taxon>Brachypodieae</taxon>
        <taxon>Brachypodium</taxon>
    </lineage>
</organism>
<dbReference type="AlphaFoldDB" id="A0A2K2CPN4"/>
<dbReference type="EnsemblPlants" id="PNT63984">
    <property type="protein sequence ID" value="PNT63984"/>
    <property type="gene ID" value="BRADI_4g23219v3"/>
</dbReference>
<proteinExistence type="predicted"/>
<dbReference type="Proteomes" id="UP000008810">
    <property type="component" value="Chromosome 4"/>
</dbReference>
<dbReference type="InParanoid" id="A0A2K2CPN4"/>
<gene>
    <name evidence="2" type="ORF">BRADI_4g23219v3</name>
</gene>
<feature type="coiled-coil region" evidence="1">
    <location>
        <begin position="44"/>
        <end position="71"/>
    </location>
</feature>
<keyword evidence="4" id="KW-1185">Reference proteome</keyword>
<dbReference type="Gramene" id="PNT63984">
    <property type="protein sequence ID" value="PNT63984"/>
    <property type="gene ID" value="BRADI_4g23219v3"/>
</dbReference>
<evidence type="ECO:0000313" key="2">
    <source>
        <dbReference type="EMBL" id="PNT63984.1"/>
    </source>
</evidence>
<dbReference type="EMBL" id="CM000883">
    <property type="protein sequence ID" value="PNT63984.1"/>
    <property type="molecule type" value="Genomic_DNA"/>
</dbReference>
<accession>A0A2K2CPN4</accession>
<reference evidence="2 3" key="1">
    <citation type="journal article" date="2010" name="Nature">
        <title>Genome sequencing and analysis of the model grass Brachypodium distachyon.</title>
        <authorList>
            <consortium name="International Brachypodium Initiative"/>
        </authorList>
    </citation>
    <scope>NUCLEOTIDE SEQUENCE [LARGE SCALE GENOMIC DNA]</scope>
    <source>
        <strain evidence="2 3">Bd21</strain>
    </source>
</reference>
<sequence length="97" mass="11024">MLAHLLVGERKDKLKQAHLVEGVRKGKLKQPHLELKLGLLQPLQQEAEALHEEVEVELQNQTLEEAELQAHFTGQVQDLCHFFCLVTRGKLLSHCLA</sequence>
<name>A0A2K2CPN4_BRADI</name>
<protein>
    <submittedName>
        <fullName evidence="2 3">Uncharacterized protein</fullName>
    </submittedName>
</protein>
<reference evidence="3" key="3">
    <citation type="submission" date="2018-08" db="UniProtKB">
        <authorList>
            <consortium name="EnsemblPlants"/>
        </authorList>
    </citation>
    <scope>IDENTIFICATION</scope>
    <source>
        <strain evidence="3">cv. Bd21</strain>
    </source>
</reference>
<evidence type="ECO:0000313" key="3">
    <source>
        <dbReference type="EnsemblPlants" id="PNT63984"/>
    </source>
</evidence>
<evidence type="ECO:0000256" key="1">
    <source>
        <dbReference type="SAM" id="Coils"/>
    </source>
</evidence>
<keyword evidence="1" id="KW-0175">Coiled coil</keyword>
<evidence type="ECO:0000313" key="4">
    <source>
        <dbReference type="Proteomes" id="UP000008810"/>
    </source>
</evidence>